<evidence type="ECO:0000256" key="1">
    <source>
        <dbReference type="ARBA" id="ARBA00004141"/>
    </source>
</evidence>
<evidence type="ECO:0000313" key="7">
    <source>
        <dbReference type="EMBL" id="MBB3765027.1"/>
    </source>
</evidence>
<gene>
    <name evidence="7" type="ORF">FHS50_002089</name>
</gene>
<dbReference type="RefSeq" id="WP_183934368.1">
    <property type="nucleotide sequence ID" value="NZ_JACICF010000002.1"/>
</dbReference>
<keyword evidence="8" id="KW-1185">Reference proteome</keyword>
<proteinExistence type="predicted"/>
<keyword evidence="2 5" id="KW-0812">Transmembrane</keyword>
<dbReference type="Pfam" id="PF12698">
    <property type="entry name" value="ABC2_membrane_3"/>
    <property type="match status" value="1"/>
</dbReference>
<name>A0A839Z4J6_9SPHN</name>
<accession>A0A839Z4J6</accession>
<dbReference type="GO" id="GO:0016020">
    <property type="term" value="C:membrane"/>
    <property type="evidence" value="ECO:0007669"/>
    <property type="project" value="UniProtKB-SubCell"/>
</dbReference>
<feature type="transmembrane region" description="Helical" evidence="5">
    <location>
        <begin position="236"/>
        <end position="258"/>
    </location>
</feature>
<reference evidence="7 8" key="1">
    <citation type="submission" date="2020-08" db="EMBL/GenBank/DDBJ databases">
        <title>Genomic Encyclopedia of Type Strains, Phase IV (KMG-IV): sequencing the most valuable type-strain genomes for metagenomic binning, comparative biology and taxonomic classification.</title>
        <authorList>
            <person name="Goeker M."/>
        </authorList>
    </citation>
    <scope>NUCLEOTIDE SEQUENCE [LARGE SCALE GENOMIC DNA]</scope>
    <source>
        <strain evidence="7 8">DSM 24194</strain>
    </source>
</reference>
<sequence length="412" mass="44710">MRWPEWIRAAFVIARRDYQATVFSKTFLFFLLGPLFPLALGALFGGVGNQIARGDEQSPRIAVVSSVEDYGKLVEAQARIAPVIPRIARVEMVHVAPSDDLVRQRQEILAGGQGDVIGVLEDPLGEEPHFIGGTGGDNSSVKQLALFIEEARQAEAAPPGRTQLKLTQQERVAASIETVRKLLARAGQMLLFVLTLLLSTMLLSQMLEEKGNKVIEVLAAAVPIDSIFVGKLFAMLAISLTGIFVWFLAGAAMLAFFYEPGAGVNVLGAGPAIGWPVYLLLIPVYFAMSYLLIGAAFLGIGAQASTAREVQILSMPVTMFQVVLLLIAFAGVGRPDSWQAIGAAVFPLSSPFAMLGRAAEDAALWPHLLALAWQALWVALILKFASRMFKRSVLKSGPRGEWRKWFGRPARQ</sequence>
<feature type="transmembrane region" description="Helical" evidence="5">
    <location>
        <begin position="312"/>
        <end position="332"/>
    </location>
</feature>
<feature type="transmembrane region" description="Helical" evidence="5">
    <location>
        <begin position="364"/>
        <end position="385"/>
    </location>
</feature>
<organism evidence="7 8">
    <name type="scientific">Sphingomicrobium lutaoense</name>
    <dbReference type="NCBI Taxonomy" id="515949"/>
    <lineage>
        <taxon>Bacteria</taxon>
        <taxon>Pseudomonadati</taxon>
        <taxon>Pseudomonadota</taxon>
        <taxon>Alphaproteobacteria</taxon>
        <taxon>Sphingomonadales</taxon>
        <taxon>Sphingomonadaceae</taxon>
        <taxon>Sphingomicrobium</taxon>
    </lineage>
</organism>
<protein>
    <submittedName>
        <fullName evidence="7">ABC-2 type transport system permease protein</fullName>
    </submittedName>
</protein>
<dbReference type="InterPro" id="IPR013525">
    <property type="entry name" value="ABC2_TM"/>
</dbReference>
<keyword evidence="4 5" id="KW-0472">Membrane</keyword>
<comment type="caution">
    <text evidence="7">The sequence shown here is derived from an EMBL/GenBank/DDBJ whole genome shotgun (WGS) entry which is preliminary data.</text>
</comment>
<feature type="transmembrane region" description="Helical" evidence="5">
    <location>
        <begin position="189"/>
        <end position="207"/>
    </location>
</feature>
<evidence type="ECO:0000256" key="2">
    <source>
        <dbReference type="ARBA" id="ARBA00022692"/>
    </source>
</evidence>
<dbReference type="AlphaFoldDB" id="A0A839Z4J6"/>
<comment type="subcellular location">
    <subcellularLocation>
        <location evidence="1">Membrane</location>
        <topology evidence="1">Multi-pass membrane protein</topology>
    </subcellularLocation>
</comment>
<evidence type="ECO:0000256" key="4">
    <source>
        <dbReference type="ARBA" id="ARBA00023136"/>
    </source>
</evidence>
<evidence type="ECO:0000256" key="3">
    <source>
        <dbReference type="ARBA" id="ARBA00022989"/>
    </source>
</evidence>
<dbReference type="GO" id="GO:0140359">
    <property type="term" value="F:ABC-type transporter activity"/>
    <property type="evidence" value="ECO:0007669"/>
    <property type="project" value="InterPro"/>
</dbReference>
<evidence type="ECO:0000313" key="8">
    <source>
        <dbReference type="Proteomes" id="UP000578569"/>
    </source>
</evidence>
<evidence type="ECO:0000256" key="5">
    <source>
        <dbReference type="SAM" id="Phobius"/>
    </source>
</evidence>
<feature type="transmembrane region" description="Helical" evidence="5">
    <location>
        <begin position="27"/>
        <end position="47"/>
    </location>
</feature>
<dbReference type="Proteomes" id="UP000578569">
    <property type="component" value="Unassembled WGS sequence"/>
</dbReference>
<keyword evidence="3 5" id="KW-1133">Transmembrane helix</keyword>
<evidence type="ECO:0000259" key="6">
    <source>
        <dbReference type="Pfam" id="PF12698"/>
    </source>
</evidence>
<feature type="domain" description="ABC-2 type transporter transmembrane" evidence="6">
    <location>
        <begin position="187"/>
        <end position="377"/>
    </location>
</feature>
<dbReference type="EMBL" id="JACICF010000002">
    <property type="protein sequence ID" value="MBB3765027.1"/>
    <property type="molecule type" value="Genomic_DNA"/>
</dbReference>
<feature type="transmembrane region" description="Helical" evidence="5">
    <location>
        <begin position="278"/>
        <end position="300"/>
    </location>
</feature>